<gene>
    <name evidence="1" type="ORF">QPX54_06245</name>
</gene>
<name>A0AAP4BTF1_9CORY</name>
<dbReference type="RefSeq" id="WP_284589682.1">
    <property type="nucleotide sequence ID" value="NZ_JASNVP010000005.1"/>
</dbReference>
<sequence length="391" mass="42549">MAPPEHHNRAHALLSASSSHRWLNCTPAPRLEAPYPDSESDAAAEGTAAHELAEHKLRKLNGDDTAPIKESDWADEEMDDHTDNYADNVMAELALAQKTSPAAFLAIEQRLDFSHVVPDGFGTGDAIIVADGTMTIIDLKYGKGVEVSAVGNPQMRLYALGALAQFGMIYNIHKVRMVIFQPRRGNTSVDEIGVDELVAWGREVVAPRAQLAIKGEGELNAGEWCGFCKHAPQCPALAAQYLEPLPKEPDEVTPAAPEPETLTDDEIAHIVAWSGEIKKWLSKVEKFALDEANNGHAYPGLKLVEGRSVRKYADEDAVAAAVKEAGYDPYEKKLLGITAMTKLLGKKVFQEKLGDYIHKPAGKPTLVPVADKRPELQVATPETVFHKIGDA</sequence>
<dbReference type="Pfam" id="PF10926">
    <property type="entry name" value="DUF2800"/>
    <property type="match status" value="1"/>
</dbReference>
<organism evidence="1 2">
    <name type="scientific">Corynebacterium propinquum</name>
    <dbReference type="NCBI Taxonomy" id="43769"/>
    <lineage>
        <taxon>Bacteria</taxon>
        <taxon>Bacillati</taxon>
        <taxon>Actinomycetota</taxon>
        <taxon>Actinomycetes</taxon>
        <taxon>Mycobacteriales</taxon>
        <taxon>Corynebacteriaceae</taxon>
        <taxon>Corynebacterium</taxon>
    </lineage>
</organism>
<dbReference type="InterPro" id="IPR021229">
    <property type="entry name" value="DUF2800"/>
</dbReference>
<dbReference type="Proteomes" id="UP001226160">
    <property type="component" value="Unassembled WGS sequence"/>
</dbReference>
<evidence type="ECO:0000313" key="2">
    <source>
        <dbReference type="Proteomes" id="UP001226160"/>
    </source>
</evidence>
<dbReference type="Gene3D" id="3.90.320.10">
    <property type="match status" value="1"/>
</dbReference>
<protein>
    <submittedName>
        <fullName evidence="1">DUF2800 domain-containing protein</fullName>
    </submittedName>
</protein>
<comment type="caution">
    <text evidence="1">The sequence shown here is derived from an EMBL/GenBank/DDBJ whole genome shotgun (WGS) entry which is preliminary data.</text>
</comment>
<accession>A0AAP4BTF1</accession>
<proteinExistence type="predicted"/>
<dbReference type="InterPro" id="IPR011604">
    <property type="entry name" value="PDDEXK-like_dom_sf"/>
</dbReference>
<dbReference type="EMBL" id="JASNVP010000005">
    <property type="protein sequence ID" value="MDK4326112.1"/>
    <property type="molecule type" value="Genomic_DNA"/>
</dbReference>
<dbReference type="AlphaFoldDB" id="A0AAP4BTF1"/>
<reference evidence="1" key="1">
    <citation type="submission" date="2023-05" db="EMBL/GenBank/DDBJ databases">
        <title>Metabolic capabilities are highly conserved among human nasal-associated Corynebacterium species in pangenomic analyses.</title>
        <authorList>
            <person name="Tran T.H."/>
            <person name="Roberts A.Q."/>
            <person name="Escapa I.F."/>
            <person name="Gao W."/>
            <person name="Conlan S."/>
            <person name="Kong H."/>
            <person name="Segre J.A."/>
            <person name="Kelly M.S."/>
            <person name="Lemon K.P."/>
        </authorList>
    </citation>
    <scope>NUCLEOTIDE SEQUENCE</scope>
    <source>
        <strain evidence="1">KPL2654</strain>
    </source>
</reference>
<evidence type="ECO:0000313" key="1">
    <source>
        <dbReference type="EMBL" id="MDK4326112.1"/>
    </source>
</evidence>